<accession>A0AAD6VLA0</accession>
<protein>
    <submittedName>
        <fullName evidence="1">Uncharacterized protein</fullName>
    </submittedName>
</protein>
<proteinExistence type="predicted"/>
<reference evidence="1" key="1">
    <citation type="submission" date="2023-03" db="EMBL/GenBank/DDBJ databases">
        <title>Massive genome expansion in bonnet fungi (Mycena s.s.) driven by repeated elements and novel gene families across ecological guilds.</title>
        <authorList>
            <consortium name="Lawrence Berkeley National Laboratory"/>
            <person name="Harder C.B."/>
            <person name="Miyauchi S."/>
            <person name="Viragh M."/>
            <person name="Kuo A."/>
            <person name="Thoen E."/>
            <person name="Andreopoulos B."/>
            <person name="Lu D."/>
            <person name="Skrede I."/>
            <person name="Drula E."/>
            <person name="Henrissat B."/>
            <person name="Morin E."/>
            <person name="Kohler A."/>
            <person name="Barry K."/>
            <person name="LaButti K."/>
            <person name="Morin E."/>
            <person name="Salamov A."/>
            <person name="Lipzen A."/>
            <person name="Mereny Z."/>
            <person name="Hegedus B."/>
            <person name="Baldrian P."/>
            <person name="Stursova M."/>
            <person name="Weitz H."/>
            <person name="Taylor A."/>
            <person name="Grigoriev I.V."/>
            <person name="Nagy L.G."/>
            <person name="Martin F."/>
            <person name="Kauserud H."/>
        </authorList>
    </citation>
    <scope>NUCLEOTIDE SEQUENCE</scope>
    <source>
        <strain evidence="1">9144</strain>
    </source>
</reference>
<dbReference type="EMBL" id="JARJCW010000018">
    <property type="protein sequence ID" value="KAJ7214987.1"/>
    <property type="molecule type" value="Genomic_DNA"/>
</dbReference>
<evidence type="ECO:0000313" key="1">
    <source>
        <dbReference type="EMBL" id="KAJ7214987.1"/>
    </source>
</evidence>
<evidence type="ECO:0000313" key="2">
    <source>
        <dbReference type="Proteomes" id="UP001219525"/>
    </source>
</evidence>
<comment type="caution">
    <text evidence="1">The sequence shown here is derived from an EMBL/GenBank/DDBJ whole genome shotgun (WGS) entry which is preliminary data.</text>
</comment>
<dbReference type="Proteomes" id="UP001219525">
    <property type="component" value="Unassembled WGS sequence"/>
</dbReference>
<sequence>MYDLVSHAQQYINHGVACVDPHDLNAIKEVNPGATVHGHPHNGNKFNYNSELTNVGGTRLNVKNVDELEWATETLEAYGIKKMADYPAGQARPFGPALI</sequence>
<gene>
    <name evidence="1" type="ORF">GGX14DRAFT_563015</name>
</gene>
<keyword evidence="2" id="KW-1185">Reference proteome</keyword>
<name>A0AAD6VLA0_9AGAR</name>
<organism evidence="1 2">
    <name type="scientific">Mycena pura</name>
    <dbReference type="NCBI Taxonomy" id="153505"/>
    <lineage>
        <taxon>Eukaryota</taxon>
        <taxon>Fungi</taxon>
        <taxon>Dikarya</taxon>
        <taxon>Basidiomycota</taxon>
        <taxon>Agaricomycotina</taxon>
        <taxon>Agaricomycetes</taxon>
        <taxon>Agaricomycetidae</taxon>
        <taxon>Agaricales</taxon>
        <taxon>Marasmiineae</taxon>
        <taxon>Mycenaceae</taxon>
        <taxon>Mycena</taxon>
    </lineage>
</organism>
<dbReference type="AlphaFoldDB" id="A0AAD6VLA0"/>